<accession>A0A8J2KZ08</accession>
<evidence type="ECO:0000313" key="1">
    <source>
        <dbReference type="EMBL" id="CAG7824161.1"/>
    </source>
</evidence>
<comment type="caution">
    <text evidence="1">The sequence shown here is derived from an EMBL/GenBank/DDBJ whole genome shotgun (WGS) entry which is preliminary data.</text>
</comment>
<name>A0A8J2KZ08_9HEXA</name>
<protein>
    <submittedName>
        <fullName evidence="1">Uncharacterized protein</fullName>
    </submittedName>
</protein>
<gene>
    <name evidence="1" type="ORF">AFUS01_LOCUS34335</name>
</gene>
<dbReference type="AlphaFoldDB" id="A0A8J2KZ08"/>
<evidence type="ECO:0000313" key="2">
    <source>
        <dbReference type="Proteomes" id="UP000708208"/>
    </source>
</evidence>
<proteinExistence type="predicted"/>
<keyword evidence="2" id="KW-1185">Reference proteome</keyword>
<reference evidence="1" key="1">
    <citation type="submission" date="2021-06" db="EMBL/GenBank/DDBJ databases">
        <authorList>
            <person name="Hodson N. C."/>
            <person name="Mongue J. A."/>
            <person name="Jaron S. K."/>
        </authorList>
    </citation>
    <scope>NUCLEOTIDE SEQUENCE</scope>
</reference>
<sequence>MVADDCRKNKRLINLLCNKSREEQYPLRCSSHRRQRYHLIGDNIDPIADYTLQQYYILLVAGKLALFLLINSEPTPHVGRHSGEREDK</sequence>
<dbReference type="Proteomes" id="UP000708208">
    <property type="component" value="Unassembled WGS sequence"/>
</dbReference>
<organism evidence="1 2">
    <name type="scientific">Allacma fusca</name>
    <dbReference type="NCBI Taxonomy" id="39272"/>
    <lineage>
        <taxon>Eukaryota</taxon>
        <taxon>Metazoa</taxon>
        <taxon>Ecdysozoa</taxon>
        <taxon>Arthropoda</taxon>
        <taxon>Hexapoda</taxon>
        <taxon>Collembola</taxon>
        <taxon>Symphypleona</taxon>
        <taxon>Sminthuridae</taxon>
        <taxon>Allacma</taxon>
    </lineage>
</organism>
<dbReference type="EMBL" id="CAJVCH010531858">
    <property type="protein sequence ID" value="CAG7824161.1"/>
    <property type="molecule type" value="Genomic_DNA"/>
</dbReference>